<protein>
    <recommendedName>
        <fullName evidence="2">histidine kinase</fullName>
        <ecNumber evidence="2">2.7.13.3</ecNumber>
    </recommendedName>
</protein>
<keyword evidence="4" id="KW-0808">Transferase</keyword>
<comment type="caution">
    <text evidence="10">The sequence shown here is derived from an EMBL/GenBank/DDBJ whole genome shotgun (WGS) entry which is preliminary data.</text>
</comment>
<dbReference type="InterPro" id="IPR036890">
    <property type="entry name" value="HATPase_C_sf"/>
</dbReference>
<proteinExistence type="predicted"/>
<dbReference type="InterPro" id="IPR022066">
    <property type="entry name" value="PdtaS_GAF"/>
</dbReference>
<dbReference type="Pfam" id="PF07568">
    <property type="entry name" value="HisKA_2"/>
    <property type="match status" value="1"/>
</dbReference>
<dbReference type="InterPro" id="IPR005467">
    <property type="entry name" value="His_kinase_dom"/>
</dbReference>
<name>A0ABU6N6X7_9BACI</name>
<evidence type="ECO:0000256" key="2">
    <source>
        <dbReference type="ARBA" id="ARBA00012438"/>
    </source>
</evidence>
<keyword evidence="11" id="KW-1185">Reference proteome</keyword>
<evidence type="ECO:0000256" key="4">
    <source>
        <dbReference type="ARBA" id="ARBA00022679"/>
    </source>
</evidence>
<comment type="catalytic activity">
    <reaction evidence="1">
        <text>ATP + protein L-histidine = ADP + protein N-phospho-L-histidine.</text>
        <dbReference type="EC" id="2.7.13.3"/>
    </reaction>
</comment>
<keyword evidence="7" id="KW-0067">ATP-binding</keyword>
<gene>
    <name evidence="10" type="ORF">P4447_05475</name>
</gene>
<dbReference type="PANTHER" id="PTHR41523">
    <property type="entry name" value="TWO-COMPONENT SYSTEM SENSOR PROTEIN"/>
    <property type="match status" value="1"/>
</dbReference>
<dbReference type="Pfam" id="PF02518">
    <property type="entry name" value="HATPase_c"/>
    <property type="match status" value="1"/>
</dbReference>
<dbReference type="Pfam" id="PF12282">
    <property type="entry name" value="GAF_PdtaS"/>
    <property type="match status" value="1"/>
</dbReference>
<keyword evidence="3" id="KW-0597">Phosphoprotein</keyword>
<dbReference type="EC" id="2.7.13.3" evidence="2"/>
<keyword evidence="5" id="KW-0547">Nucleotide-binding</keyword>
<dbReference type="RefSeq" id="WP_327966872.1">
    <property type="nucleotide sequence ID" value="NZ_JARMQG010000059.1"/>
</dbReference>
<evidence type="ECO:0000259" key="9">
    <source>
        <dbReference type="PROSITE" id="PS50109"/>
    </source>
</evidence>
<dbReference type="InterPro" id="IPR003594">
    <property type="entry name" value="HATPase_dom"/>
</dbReference>
<evidence type="ECO:0000256" key="5">
    <source>
        <dbReference type="ARBA" id="ARBA00022741"/>
    </source>
</evidence>
<keyword evidence="6 10" id="KW-0418">Kinase</keyword>
<dbReference type="InterPro" id="IPR011495">
    <property type="entry name" value="Sig_transdc_His_kin_sub2_dim/P"/>
</dbReference>
<reference evidence="10 11" key="1">
    <citation type="submission" date="2023-03" db="EMBL/GenBank/DDBJ databases">
        <title>Bacillus Genome Sequencing.</title>
        <authorList>
            <person name="Dunlap C."/>
        </authorList>
    </citation>
    <scope>NUCLEOTIDE SEQUENCE [LARGE SCALE GENOMIC DNA]</scope>
    <source>
        <strain evidence="10 11">B-14544</strain>
    </source>
</reference>
<dbReference type="Proteomes" id="UP001330749">
    <property type="component" value="Unassembled WGS sequence"/>
</dbReference>
<organism evidence="10 11">
    <name type="scientific">Bacillus xiapuensis</name>
    <dbReference type="NCBI Taxonomy" id="2014075"/>
    <lineage>
        <taxon>Bacteria</taxon>
        <taxon>Bacillati</taxon>
        <taxon>Bacillota</taxon>
        <taxon>Bacilli</taxon>
        <taxon>Bacillales</taxon>
        <taxon>Bacillaceae</taxon>
        <taxon>Bacillus</taxon>
    </lineage>
</organism>
<dbReference type="PROSITE" id="PS50109">
    <property type="entry name" value="HIS_KIN"/>
    <property type="match status" value="1"/>
</dbReference>
<dbReference type="SUPFAM" id="SSF55874">
    <property type="entry name" value="ATPase domain of HSP90 chaperone/DNA topoisomerase II/histidine kinase"/>
    <property type="match status" value="1"/>
</dbReference>
<evidence type="ECO:0000313" key="11">
    <source>
        <dbReference type="Proteomes" id="UP001330749"/>
    </source>
</evidence>
<evidence type="ECO:0000256" key="1">
    <source>
        <dbReference type="ARBA" id="ARBA00000085"/>
    </source>
</evidence>
<dbReference type="SMART" id="SM00387">
    <property type="entry name" value="HATPase_c"/>
    <property type="match status" value="1"/>
</dbReference>
<dbReference type="PANTHER" id="PTHR41523:SF8">
    <property type="entry name" value="ETHYLENE RESPONSE SENSOR PROTEIN"/>
    <property type="match status" value="1"/>
</dbReference>
<feature type="domain" description="Histidine kinase" evidence="9">
    <location>
        <begin position="283"/>
        <end position="475"/>
    </location>
</feature>
<dbReference type="GO" id="GO:0016301">
    <property type="term" value="F:kinase activity"/>
    <property type="evidence" value="ECO:0007669"/>
    <property type="project" value="UniProtKB-KW"/>
</dbReference>
<evidence type="ECO:0000256" key="3">
    <source>
        <dbReference type="ARBA" id="ARBA00022553"/>
    </source>
</evidence>
<dbReference type="InterPro" id="IPR038424">
    <property type="entry name" value="H_kinase_PdtaS_GAF_sf"/>
</dbReference>
<keyword evidence="8" id="KW-0902">Two-component regulatory system</keyword>
<accession>A0ABU6N6X7</accession>
<evidence type="ECO:0000256" key="8">
    <source>
        <dbReference type="ARBA" id="ARBA00023012"/>
    </source>
</evidence>
<sequence>MIKTEMDTVATLCQLHTDLSGEDIQKIQEVVQNLQLIADLNQANVFIDCQTREKKHAIVVAEAAPSTAKSVYKNPVVGKFAYETFEPAVFYTFRTGKPLFLNHALSQEGKKVEQSVVPIAGIQNRVIGTLIMEKDISEKLKNQSKLKALTEANETLSELLLGMAENQPFIPEVIEESLFIIDKDLRIQYSNPAAMNLVLEMCSLEFERGKLFTAYFPNLAEICRLPDELVIQEVMIQNKVFQMKKIALVQHENNCGSFIIFRDLTELREKERELTVKTVAIREIHHRVKNNLQTVASLLRLQMRRGIPEESKVHFVESLNRILSIASVYEIILSNSQNQDDVEIVSLIEKIGNMLVFSEDHEGKTIMIDYSGPKLFIKSNLAVSVALVINELIQNCVKHAFAEMPEGQICVVIQEVSSAVRVLVRDNGIGYTPFAKPSLGLEIVKMMIEHDLSGHFAIEGTSEGTVATVEFPLIRGGLIE</sequence>
<evidence type="ECO:0000256" key="6">
    <source>
        <dbReference type="ARBA" id="ARBA00022777"/>
    </source>
</evidence>
<dbReference type="Gene3D" id="3.30.565.10">
    <property type="entry name" value="Histidine kinase-like ATPase, C-terminal domain"/>
    <property type="match status" value="1"/>
</dbReference>
<dbReference type="Gene3D" id="3.30.450.280">
    <property type="entry name" value="GAF domain"/>
    <property type="match status" value="1"/>
</dbReference>
<dbReference type="EMBL" id="JARMQG010000059">
    <property type="protein sequence ID" value="MED3561961.1"/>
    <property type="molecule type" value="Genomic_DNA"/>
</dbReference>
<evidence type="ECO:0000256" key="7">
    <source>
        <dbReference type="ARBA" id="ARBA00022840"/>
    </source>
</evidence>
<evidence type="ECO:0000313" key="10">
    <source>
        <dbReference type="EMBL" id="MED3561961.1"/>
    </source>
</evidence>
<dbReference type="Gene3D" id="3.30.450.20">
    <property type="entry name" value="PAS domain"/>
    <property type="match status" value="1"/>
</dbReference>